<reference evidence="1" key="1">
    <citation type="submission" date="2023-06" db="EMBL/GenBank/DDBJ databases">
        <title>Uncultivated large filamentous bacteria from sulfidic sediments reveal new species and different genomic features in energy metabolism and defense.</title>
        <authorList>
            <person name="Fonseca A."/>
        </authorList>
    </citation>
    <scope>NUCLEOTIDE SEQUENCE</scope>
    <source>
        <strain evidence="1">HSG4</strain>
    </source>
</reference>
<gene>
    <name evidence="1" type="ORF">QUF54_08875</name>
</gene>
<organism evidence="1 2">
    <name type="scientific">Candidatus Marithioploca araucensis</name>
    <dbReference type="NCBI Taxonomy" id="70273"/>
    <lineage>
        <taxon>Bacteria</taxon>
        <taxon>Pseudomonadati</taxon>
        <taxon>Pseudomonadota</taxon>
        <taxon>Gammaproteobacteria</taxon>
        <taxon>Thiotrichales</taxon>
        <taxon>Thiotrichaceae</taxon>
        <taxon>Candidatus Marithioploca</taxon>
    </lineage>
</organism>
<accession>A0ABT7VV69</accession>
<dbReference type="EMBL" id="JAUCGM010000646">
    <property type="protein sequence ID" value="MDM8563451.1"/>
    <property type="molecule type" value="Genomic_DNA"/>
</dbReference>
<proteinExistence type="predicted"/>
<dbReference type="Proteomes" id="UP001171945">
    <property type="component" value="Unassembled WGS sequence"/>
</dbReference>
<name>A0ABT7VV69_9GAMM</name>
<evidence type="ECO:0000313" key="1">
    <source>
        <dbReference type="EMBL" id="MDM8563451.1"/>
    </source>
</evidence>
<sequence>MLSQIETDHILSTLAHLAARWRGLSENSLSNHEIVSHAASQGSR</sequence>
<comment type="caution">
    <text evidence="1">The sequence shown here is derived from an EMBL/GenBank/DDBJ whole genome shotgun (WGS) entry which is preliminary data.</text>
</comment>
<evidence type="ECO:0000313" key="2">
    <source>
        <dbReference type="Proteomes" id="UP001171945"/>
    </source>
</evidence>
<protein>
    <submittedName>
        <fullName evidence="1">Uncharacterized protein</fullName>
    </submittedName>
</protein>
<keyword evidence="2" id="KW-1185">Reference proteome</keyword>